<evidence type="ECO:0000259" key="2">
    <source>
        <dbReference type="SMART" id="SM00014"/>
    </source>
</evidence>
<dbReference type="EMBL" id="JAGKQH010000014">
    <property type="protein sequence ID" value="KAG6581739.1"/>
    <property type="molecule type" value="Genomic_DNA"/>
</dbReference>
<evidence type="ECO:0000313" key="3">
    <source>
        <dbReference type="EMBL" id="KAG6581739.1"/>
    </source>
</evidence>
<dbReference type="GO" id="GO:0008195">
    <property type="term" value="F:phosphatidate phosphatase activity"/>
    <property type="evidence" value="ECO:0007669"/>
    <property type="project" value="TreeGrafter"/>
</dbReference>
<gene>
    <name evidence="3" type="primary">LPP1</name>
    <name evidence="3" type="ORF">SDJN03_21741</name>
</gene>
<feature type="transmembrane region" description="Helical" evidence="1">
    <location>
        <begin position="128"/>
        <end position="147"/>
    </location>
</feature>
<dbReference type="Pfam" id="PF01569">
    <property type="entry name" value="PAP2"/>
    <property type="match status" value="1"/>
</dbReference>
<evidence type="ECO:0000313" key="4">
    <source>
        <dbReference type="Proteomes" id="UP000685013"/>
    </source>
</evidence>
<keyword evidence="1" id="KW-0812">Transmembrane</keyword>
<sequence>MRETPHRNSQTVATAVTSPRSRRMDWLMVLVLMFMYVGIYLIHPFKRFVGRDVIAHLKYPLMSVTVPFWTVPVYDRMGNVVCHGKKSYVLDGYKSFPSGHASWSFAGLGFLSLYLSGKLKVFDHGGHVAKLLVVLFPLLVAYVVGIFMVNDYMHHPQDVFFGSLMGLLVATLVYFQFFPSLFHHHQDVFIPTTEQSRTNDQTSDIPVNVVDRSIDIEAPAPLESRER</sequence>
<feature type="non-terminal residue" evidence="3">
    <location>
        <position position="1"/>
    </location>
</feature>
<feature type="transmembrane region" description="Helical" evidence="1">
    <location>
        <begin position="26"/>
        <end position="43"/>
    </location>
</feature>
<dbReference type="GO" id="GO:0016020">
    <property type="term" value="C:membrane"/>
    <property type="evidence" value="ECO:0007669"/>
    <property type="project" value="TreeGrafter"/>
</dbReference>
<protein>
    <submittedName>
        <fullName evidence="3">Lipid phosphate phosphatase 1</fullName>
    </submittedName>
</protein>
<keyword evidence="1" id="KW-0472">Membrane</keyword>
<dbReference type="Proteomes" id="UP000685013">
    <property type="component" value="Chromosome 14"/>
</dbReference>
<name>A0AAV6MHV2_9ROSI</name>
<accession>A0AAV6MHV2</accession>
<dbReference type="PANTHER" id="PTHR10165:SF193">
    <property type="entry name" value="LIPID PHOSPHATE PHOSPHATASE 2-LIKE"/>
    <property type="match status" value="1"/>
</dbReference>
<feature type="transmembrane region" description="Helical" evidence="1">
    <location>
        <begin position="159"/>
        <end position="177"/>
    </location>
</feature>
<reference evidence="3 4" key="1">
    <citation type="journal article" date="2021" name="Hortic Res">
        <title>The domestication of Cucurbita argyrosperma as revealed by the genome of its wild relative.</title>
        <authorList>
            <person name="Barrera-Redondo J."/>
            <person name="Sanchez-de la Vega G."/>
            <person name="Aguirre-Liguori J.A."/>
            <person name="Castellanos-Morales G."/>
            <person name="Gutierrez-Guerrero Y.T."/>
            <person name="Aguirre-Dugua X."/>
            <person name="Aguirre-Planter E."/>
            <person name="Tenaillon M.I."/>
            <person name="Lira-Saade R."/>
            <person name="Eguiarte L.E."/>
        </authorList>
    </citation>
    <scope>NUCLEOTIDE SEQUENCE [LARGE SCALE GENOMIC DNA]</scope>
    <source>
        <strain evidence="3">JBR-2021</strain>
    </source>
</reference>
<keyword evidence="4" id="KW-1185">Reference proteome</keyword>
<dbReference type="PANTHER" id="PTHR10165">
    <property type="entry name" value="LIPID PHOSPHATE PHOSPHATASE"/>
    <property type="match status" value="1"/>
</dbReference>
<dbReference type="AlphaFoldDB" id="A0AAV6MHV2"/>
<evidence type="ECO:0000256" key="1">
    <source>
        <dbReference type="SAM" id="Phobius"/>
    </source>
</evidence>
<proteinExistence type="predicted"/>
<feature type="transmembrane region" description="Helical" evidence="1">
    <location>
        <begin position="100"/>
        <end position="116"/>
    </location>
</feature>
<dbReference type="InterPro" id="IPR043216">
    <property type="entry name" value="PAP-like"/>
</dbReference>
<keyword evidence="1" id="KW-1133">Transmembrane helix</keyword>
<feature type="domain" description="Phosphatidic acid phosphatase type 2/haloperoxidase" evidence="2">
    <location>
        <begin position="28"/>
        <end position="174"/>
    </location>
</feature>
<dbReference type="SMART" id="SM00014">
    <property type="entry name" value="acidPPc"/>
    <property type="match status" value="1"/>
</dbReference>
<dbReference type="GO" id="GO:0046839">
    <property type="term" value="P:phospholipid dephosphorylation"/>
    <property type="evidence" value="ECO:0007669"/>
    <property type="project" value="TreeGrafter"/>
</dbReference>
<dbReference type="InterPro" id="IPR000326">
    <property type="entry name" value="PAP2/HPO"/>
</dbReference>
<dbReference type="GO" id="GO:0006644">
    <property type="term" value="P:phospholipid metabolic process"/>
    <property type="evidence" value="ECO:0007669"/>
    <property type="project" value="InterPro"/>
</dbReference>
<comment type="caution">
    <text evidence="3">The sequence shown here is derived from an EMBL/GenBank/DDBJ whole genome shotgun (WGS) entry which is preliminary data.</text>
</comment>
<organism evidence="3 4">
    <name type="scientific">Cucurbita argyrosperma subsp. sororia</name>
    <dbReference type="NCBI Taxonomy" id="37648"/>
    <lineage>
        <taxon>Eukaryota</taxon>
        <taxon>Viridiplantae</taxon>
        <taxon>Streptophyta</taxon>
        <taxon>Embryophyta</taxon>
        <taxon>Tracheophyta</taxon>
        <taxon>Spermatophyta</taxon>
        <taxon>Magnoliopsida</taxon>
        <taxon>eudicotyledons</taxon>
        <taxon>Gunneridae</taxon>
        <taxon>Pentapetalae</taxon>
        <taxon>rosids</taxon>
        <taxon>fabids</taxon>
        <taxon>Cucurbitales</taxon>
        <taxon>Cucurbitaceae</taxon>
        <taxon>Cucurbiteae</taxon>
        <taxon>Cucurbita</taxon>
    </lineage>
</organism>